<dbReference type="AlphaFoldDB" id="A0A3G8XL62"/>
<name>A0A3G8XL62_9FLAO</name>
<dbReference type="InterPro" id="IPR034660">
    <property type="entry name" value="DinB/YfiT-like"/>
</dbReference>
<organism evidence="1 2">
    <name type="scientific">Kaistella carnis</name>
    <dbReference type="NCBI Taxonomy" id="1241979"/>
    <lineage>
        <taxon>Bacteria</taxon>
        <taxon>Pseudomonadati</taxon>
        <taxon>Bacteroidota</taxon>
        <taxon>Flavobacteriia</taxon>
        <taxon>Flavobacteriales</taxon>
        <taxon>Weeksellaceae</taxon>
        <taxon>Chryseobacterium group</taxon>
        <taxon>Kaistella</taxon>
    </lineage>
</organism>
<keyword evidence="2" id="KW-1185">Reference proteome</keyword>
<dbReference type="Gene3D" id="1.20.120.450">
    <property type="entry name" value="dinb family like domain"/>
    <property type="match status" value="1"/>
</dbReference>
<proteinExistence type="predicted"/>
<reference evidence="2" key="1">
    <citation type="submission" date="2018-11" db="EMBL/GenBank/DDBJ databases">
        <title>Proposal to divide the Flavobacteriaceae and reorganize its genera based on Amino Acid Identity values calculated from whole genome sequences.</title>
        <authorList>
            <person name="Nicholson A.C."/>
            <person name="Gulvik C.A."/>
            <person name="Whitney A.M."/>
            <person name="Humrighouse B.W."/>
            <person name="Bell M."/>
            <person name="Holmes B."/>
            <person name="Steigerwalt A.G."/>
            <person name="Villarma A."/>
            <person name="Sheth M."/>
            <person name="Batra D."/>
            <person name="Pryor J."/>
            <person name="Bernardet J.-F."/>
            <person name="Hugo C."/>
            <person name="Kampfer P."/>
            <person name="Newman J.D."/>
            <person name="McQuiston J.R."/>
        </authorList>
    </citation>
    <scope>NUCLEOTIDE SEQUENCE [LARGE SCALE GENOMIC DNA]</scope>
    <source>
        <strain evidence="2">G0081</strain>
    </source>
</reference>
<dbReference type="SUPFAM" id="SSF109854">
    <property type="entry name" value="DinB/YfiT-like putative metalloenzymes"/>
    <property type="match status" value="1"/>
</dbReference>
<protein>
    <submittedName>
        <fullName evidence="1">DinB family protein</fullName>
    </submittedName>
</protein>
<accession>A0A3G8XL62</accession>
<dbReference type="RefSeq" id="WP_125025195.1">
    <property type="nucleotide sequence ID" value="NZ_CP034159.1"/>
</dbReference>
<evidence type="ECO:0000313" key="2">
    <source>
        <dbReference type="Proteomes" id="UP000270185"/>
    </source>
</evidence>
<dbReference type="OrthoDB" id="119432at2"/>
<gene>
    <name evidence="1" type="ORF">EIB73_10500</name>
</gene>
<dbReference type="KEGG" id="ccas:EIB73_10500"/>
<evidence type="ECO:0000313" key="1">
    <source>
        <dbReference type="EMBL" id="AZI33588.1"/>
    </source>
</evidence>
<dbReference type="EMBL" id="CP034159">
    <property type="protein sequence ID" value="AZI33588.1"/>
    <property type="molecule type" value="Genomic_DNA"/>
</dbReference>
<dbReference type="Proteomes" id="UP000270185">
    <property type="component" value="Chromosome"/>
</dbReference>
<sequence length="165" mass="19061">METLPNLRIEFEQEYATTKNFFDVYPEGKNDYAPHEKSMKMMPLATHIAEIFGWPEFIMKTEKLDFAAGDYQPTFLQTKAELQQKLEEDYKKTKATLDSMSEDDLNGTWSMNMGDQVLADFTKYSAMRHALNQITHHRAQLGVYYRLNDIALPGSYGPSADHESF</sequence>